<reference evidence="2 3" key="1">
    <citation type="journal article" date="2016" name="Sci. Rep.">
        <title>The Dendrobium catenatum Lindl. genome sequence provides insights into polysaccharide synthase, floral development and adaptive evolution.</title>
        <authorList>
            <person name="Zhang G.Q."/>
            <person name="Xu Q."/>
            <person name="Bian C."/>
            <person name="Tsai W.C."/>
            <person name="Yeh C.M."/>
            <person name="Liu K.W."/>
            <person name="Yoshida K."/>
            <person name="Zhang L.S."/>
            <person name="Chang S.B."/>
            <person name="Chen F."/>
            <person name="Shi Y."/>
            <person name="Su Y.Y."/>
            <person name="Zhang Y.Q."/>
            <person name="Chen L.J."/>
            <person name="Yin Y."/>
            <person name="Lin M."/>
            <person name="Huang H."/>
            <person name="Deng H."/>
            <person name="Wang Z.W."/>
            <person name="Zhu S.L."/>
            <person name="Zhao X."/>
            <person name="Deng C."/>
            <person name="Niu S.C."/>
            <person name="Huang J."/>
            <person name="Wang M."/>
            <person name="Liu G.H."/>
            <person name="Yang H.J."/>
            <person name="Xiao X.J."/>
            <person name="Hsiao Y.Y."/>
            <person name="Wu W.L."/>
            <person name="Chen Y.Y."/>
            <person name="Mitsuda N."/>
            <person name="Ohme-Takagi M."/>
            <person name="Luo Y.B."/>
            <person name="Van de Peer Y."/>
            <person name="Liu Z.J."/>
        </authorList>
    </citation>
    <scope>NUCLEOTIDE SEQUENCE [LARGE SCALE GENOMIC DNA]</scope>
    <source>
        <tissue evidence="2">The whole plant</tissue>
    </source>
</reference>
<dbReference type="AlphaFoldDB" id="A0A2I0VWJ9"/>
<dbReference type="EMBL" id="KZ503165">
    <property type="protein sequence ID" value="PKU67786.1"/>
    <property type="molecule type" value="Genomic_DNA"/>
</dbReference>
<dbReference type="Proteomes" id="UP000233837">
    <property type="component" value="Unassembled WGS sequence"/>
</dbReference>
<organism evidence="2 3">
    <name type="scientific">Dendrobium catenatum</name>
    <dbReference type="NCBI Taxonomy" id="906689"/>
    <lineage>
        <taxon>Eukaryota</taxon>
        <taxon>Viridiplantae</taxon>
        <taxon>Streptophyta</taxon>
        <taxon>Embryophyta</taxon>
        <taxon>Tracheophyta</taxon>
        <taxon>Spermatophyta</taxon>
        <taxon>Magnoliopsida</taxon>
        <taxon>Liliopsida</taxon>
        <taxon>Asparagales</taxon>
        <taxon>Orchidaceae</taxon>
        <taxon>Epidendroideae</taxon>
        <taxon>Malaxideae</taxon>
        <taxon>Dendrobiinae</taxon>
        <taxon>Dendrobium</taxon>
    </lineage>
</organism>
<protein>
    <recommendedName>
        <fullName evidence="1">Reverse transcriptase zinc-binding domain-containing protein</fullName>
    </recommendedName>
</protein>
<gene>
    <name evidence="2" type="ORF">MA16_Dca016955</name>
</gene>
<proteinExistence type="predicted"/>
<feature type="domain" description="Reverse transcriptase zinc-binding" evidence="1">
    <location>
        <begin position="67"/>
        <end position="137"/>
    </location>
</feature>
<evidence type="ECO:0000313" key="3">
    <source>
        <dbReference type="Proteomes" id="UP000233837"/>
    </source>
</evidence>
<evidence type="ECO:0000259" key="1">
    <source>
        <dbReference type="Pfam" id="PF13966"/>
    </source>
</evidence>
<reference evidence="2 3" key="2">
    <citation type="journal article" date="2017" name="Nature">
        <title>The Apostasia genome and the evolution of orchids.</title>
        <authorList>
            <person name="Zhang G.Q."/>
            <person name="Liu K.W."/>
            <person name="Li Z."/>
            <person name="Lohaus R."/>
            <person name="Hsiao Y.Y."/>
            <person name="Niu S.C."/>
            <person name="Wang J.Y."/>
            <person name="Lin Y.C."/>
            <person name="Xu Q."/>
            <person name="Chen L.J."/>
            <person name="Yoshida K."/>
            <person name="Fujiwara S."/>
            <person name="Wang Z.W."/>
            <person name="Zhang Y.Q."/>
            <person name="Mitsuda N."/>
            <person name="Wang M."/>
            <person name="Liu G.H."/>
            <person name="Pecoraro L."/>
            <person name="Huang H.X."/>
            <person name="Xiao X.J."/>
            <person name="Lin M."/>
            <person name="Wu X.Y."/>
            <person name="Wu W.L."/>
            <person name="Chen Y.Y."/>
            <person name="Chang S.B."/>
            <person name="Sakamoto S."/>
            <person name="Ohme-Takagi M."/>
            <person name="Yagi M."/>
            <person name="Zeng S.J."/>
            <person name="Shen C.Y."/>
            <person name="Yeh C.M."/>
            <person name="Luo Y.B."/>
            <person name="Tsai W.C."/>
            <person name="Van de Peer Y."/>
            <person name="Liu Z.J."/>
        </authorList>
    </citation>
    <scope>NUCLEOTIDE SEQUENCE [LARGE SCALE GENOMIC DNA]</scope>
    <source>
        <tissue evidence="2">The whole plant</tissue>
    </source>
</reference>
<name>A0A2I0VWJ9_9ASPA</name>
<dbReference type="InterPro" id="IPR026960">
    <property type="entry name" value="RVT-Znf"/>
</dbReference>
<dbReference type="Pfam" id="PF13966">
    <property type="entry name" value="zf-RVT"/>
    <property type="match status" value="1"/>
</dbReference>
<accession>A0A2I0VWJ9</accession>
<keyword evidence="3" id="KW-1185">Reference proteome</keyword>
<sequence>MLDFNWNTTLSVGNFISDFGWNLPDFILGHVKASICKSVIAENGPVLIWDSVSNDKPSNKIFSDYFHYNLEDVNWFKYIWHKGFALRYASYSWMAIKQKLKMADILNFRGIPANPNCSFCLGNSETHSHVYFECDYSFSLLIALFPAMVKFYFRPNLIQIYDFFESHRNYSRAEKNFCYLTVAILVYHLWRERNNKRFSNAWRSPDELKRVIKLATIAKARNWRHYDMLKVNFKELLG</sequence>
<evidence type="ECO:0000313" key="2">
    <source>
        <dbReference type="EMBL" id="PKU67786.1"/>
    </source>
</evidence>